<dbReference type="GO" id="GO:0003676">
    <property type="term" value="F:nucleic acid binding"/>
    <property type="evidence" value="ECO:0007669"/>
    <property type="project" value="InterPro"/>
</dbReference>
<name>A0A8X6W8S9_TRICX</name>
<evidence type="ECO:0000313" key="1">
    <source>
        <dbReference type="EMBL" id="GFY30388.1"/>
    </source>
</evidence>
<dbReference type="Gene3D" id="3.30.420.10">
    <property type="entry name" value="Ribonuclease H-like superfamily/Ribonuclease H"/>
    <property type="match status" value="1"/>
</dbReference>
<reference evidence="1" key="1">
    <citation type="submission" date="2020-08" db="EMBL/GenBank/DDBJ databases">
        <title>Multicomponent nature underlies the extraordinary mechanical properties of spider dragline silk.</title>
        <authorList>
            <person name="Kono N."/>
            <person name="Nakamura H."/>
            <person name="Mori M."/>
            <person name="Yoshida Y."/>
            <person name="Ohtoshi R."/>
            <person name="Malay A.D."/>
            <person name="Moran D.A.P."/>
            <person name="Tomita M."/>
            <person name="Numata K."/>
            <person name="Arakawa K."/>
        </authorList>
    </citation>
    <scope>NUCLEOTIDE SEQUENCE</scope>
</reference>
<proteinExistence type="predicted"/>
<organism evidence="1 2">
    <name type="scientific">Trichonephila clavipes</name>
    <name type="common">Golden silk orbweaver</name>
    <name type="synonym">Nephila clavipes</name>
    <dbReference type="NCBI Taxonomy" id="2585209"/>
    <lineage>
        <taxon>Eukaryota</taxon>
        <taxon>Metazoa</taxon>
        <taxon>Ecdysozoa</taxon>
        <taxon>Arthropoda</taxon>
        <taxon>Chelicerata</taxon>
        <taxon>Arachnida</taxon>
        <taxon>Araneae</taxon>
        <taxon>Araneomorphae</taxon>
        <taxon>Entelegynae</taxon>
        <taxon>Araneoidea</taxon>
        <taxon>Nephilidae</taxon>
        <taxon>Trichonephila</taxon>
    </lineage>
</organism>
<keyword evidence="2" id="KW-1185">Reference proteome</keyword>
<evidence type="ECO:0000313" key="2">
    <source>
        <dbReference type="Proteomes" id="UP000887159"/>
    </source>
</evidence>
<dbReference type="PANTHER" id="PTHR47326">
    <property type="entry name" value="TRANSPOSABLE ELEMENT TC3 TRANSPOSASE-LIKE PROTEIN"/>
    <property type="match status" value="1"/>
</dbReference>
<gene>
    <name evidence="1" type="primary">AVEN_72022_1</name>
    <name evidence="1" type="ORF">TNCV_4066381</name>
</gene>
<sequence length="138" mass="15895">MPNQVIFQLTYLNAMFSIRWIGCSGPVLQISRSPDLWSFDYFLWGFLKNVVSATPFDLDEDSVARISETDARVRETPGIFERVRQSLHRRYQACIVTGGRNFKQNSLSKRLSINTLSFLSYFCASAPPRHLSPYIPLR</sequence>
<dbReference type="AlphaFoldDB" id="A0A8X6W8S9"/>
<dbReference type="PANTHER" id="PTHR47326:SF1">
    <property type="entry name" value="HTH PSQ-TYPE DOMAIN-CONTAINING PROTEIN"/>
    <property type="match status" value="1"/>
</dbReference>
<protein>
    <submittedName>
        <fullName evidence="1">Uncharacterized protein</fullName>
    </submittedName>
</protein>
<dbReference type="InterPro" id="IPR036397">
    <property type="entry name" value="RNaseH_sf"/>
</dbReference>
<dbReference type="EMBL" id="BMAU01021392">
    <property type="protein sequence ID" value="GFY30388.1"/>
    <property type="molecule type" value="Genomic_DNA"/>
</dbReference>
<comment type="caution">
    <text evidence="1">The sequence shown here is derived from an EMBL/GenBank/DDBJ whole genome shotgun (WGS) entry which is preliminary data.</text>
</comment>
<accession>A0A8X6W8S9</accession>
<dbReference type="Proteomes" id="UP000887159">
    <property type="component" value="Unassembled WGS sequence"/>
</dbReference>